<dbReference type="OrthoDB" id="71302at2759"/>
<dbReference type="AlphaFoldDB" id="A0A1Q3AWM2"/>
<protein>
    <submittedName>
        <fullName evidence="7">HLH domain-containing protein</fullName>
    </submittedName>
</protein>
<evidence type="ECO:0000256" key="3">
    <source>
        <dbReference type="ARBA" id="ARBA00023125"/>
    </source>
</evidence>
<comment type="subcellular location">
    <subcellularLocation>
        <location evidence="1">Nucleus</location>
    </subcellularLocation>
</comment>
<dbReference type="GO" id="GO:0003700">
    <property type="term" value="F:DNA-binding transcription factor activity"/>
    <property type="evidence" value="ECO:0007669"/>
    <property type="project" value="InterPro"/>
</dbReference>
<dbReference type="InterPro" id="IPR045865">
    <property type="entry name" value="ACT-like_dom_sf"/>
</dbReference>
<evidence type="ECO:0000313" key="7">
    <source>
        <dbReference type="EMBL" id="GAV60151.1"/>
    </source>
</evidence>
<dbReference type="PANTHER" id="PTHR45844">
    <property type="entry name" value="TRANSCRIPTION FACTOR BHLH30"/>
    <property type="match status" value="1"/>
</dbReference>
<evidence type="ECO:0000313" key="8">
    <source>
        <dbReference type="Proteomes" id="UP000187406"/>
    </source>
</evidence>
<keyword evidence="4" id="KW-0804">Transcription</keyword>
<dbReference type="GO" id="GO:0046983">
    <property type="term" value="F:protein dimerization activity"/>
    <property type="evidence" value="ECO:0007669"/>
    <property type="project" value="InterPro"/>
</dbReference>
<name>A0A1Q3AWM2_CEPFO</name>
<evidence type="ECO:0000256" key="4">
    <source>
        <dbReference type="ARBA" id="ARBA00023163"/>
    </source>
</evidence>
<organism evidence="7 8">
    <name type="scientific">Cephalotus follicularis</name>
    <name type="common">Albany pitcher plant</name>
    <dbReference type="NCBI Taxonomy" id="3775"/>
    <lineage>
        <taxon>Eukaryota</taxon>
        <taxon>Viridiplantae</taxon>
        <taxon>Streptophyta</taxon>
        <taxon>Embryophyta</taxon>
        <taxon>Tracheophyta</taxon>
        <taxon>Spermatophyta</taxon>
        <taxon>Magnoliopsida</taxon>
        <taxon>eudicotyledons</taxon>
        <taxon>Gunneridae</taxon>
        <taxon>Pentapetalae</taxon>
        <taxon>rosids</taxon>
        <taxon>fabids</taxon>
        <taxon>Oxalidales</taxon>
        <taxon>Cephalotaceae</taxon>
        <taxon>Cephalotus</taxon>
    </lineage>
</organism>
<evidence type="ECO:0000256" key="2">
    <source>
        <dbReference type="ARBA" id="ARBA00023015"/>
    </source>
</evidence>
<feature type="domain" description="BHLH" evidence="6">
    <location>
        <begin position="61"/>
        <end position="110"/>
    </location>
</feature>
<reference evidence="8" key="1">
    <citation type="submission" date="2016-04" db="EMBL/GenBank/DDBJ databases">
        <title>Cephalotus genome sequencing.</title>
        <authorList>
            <person name="Fukushima K."/>
            <person name="Hasebe M."/>
            <person name="Fang X."/>
        </authorList>
    </citation>
    <scope>NUCLEOTIDE SEQUENCE [LARGE SCALE GENOMIC DNA]</scope>
    <source>
        <strain evidence="8">cv. St1</strain>
    </source>
</reference>
<dbReference type="SUPFAM" id="SSF55021">
    <property type="entry name" value="ACT-like"/>
    <property type="match status" value="1"/>
</dbReference>
<dbReference type="Gene3D" id="4.10.280.10">
    <property type="entry name" value="Helix-loop-helix DNA-binding domain"/>
    <property type="match status" value="1"/>
</dbReference>
<evidence type="ECO:0000259" key="6">
    <source>
        <dbReference type="PROSITE" id="PS50888"/>
    </source>
</evidence>
<keyword evidence="3" id="KW-0238">DNA-binding</keyword>
<gene>
    <name evidence="7" type="ORF">CFOL_v3_03682</name>
</gene>
<proteinExistence type="predicted"/>
<sequence>MYDSEFERLSHGLLVNPGFRGETRNGSISSSSLVLDSERGELLEATVKLQREGVSADRSIAALRNHSEAEAKRRARINAHLDTLRGLIPGAKKMDKASLLTEVMRHLKELKRSAAEASEGILIPLDIDEVIVEQQKDGLSGNPFSVRASLCCDYQPGLLFDLRRALDSLDVMITSAEIATLGGRIKNIFVITSSAEGNFEDNESTQSLAASVHQALTSVLDRFSALQEFTLRTTLSNKRRRISLFNSSLSSSS</sequence>
<dbReference type="GO" id="GO:0005634">
    <property type="term" value="C:nucleus"/>
    <property type="evidence" value="ECO:0007669"/>
    <property type="project" value="UniProtKB-SubCell"/>
</dbReference>
<dbReference type="Proteomes" id="UP000187406">
    <property type="component" value="Unassembled WGS sequence"/>
</dbReference>
<dbReference type="InterPro" id="IPR045847">
    <property type="entry name" value="AIG1-like"/>
</dbReference>
<dbReference type="PANTHER" id="PTHR45844:SF3">
    <property type="entry name" value="BHLH DOMAIN-CONTAINING PROTEIN"/>
    <property type="match status" value="1"/>
</dbReference>
<keyword evidence="8" id="KW-1185">Reference proteome</keyword>
<evidence type="ECO:0000256" key="1">
    <source>
        <dbReference type="ARBA" id="ARBA00004123"/>
    </source>
</evidence>
<dbReference type="GO" id="GO:0003677">
    <property type="term" value="F:DNA binding"/>
    <property type="evidence" value="ECO:0007669"/>
    <property type="project" value="UniProtKB-KW"/>
</dbReference>
<dbReference type="SMART" id="SM00353">
    <property type="entry name" value="HLH"/>
    <property type="match status" value="1"/>
</dbReference>
<keyword evidence="5" id="KW-0539">Nucleus</keyword>
<dbReference type="PROSITE" id="PS50888">
    <property type="entry name" value="BHLH"/>
    <property type="match status" value="1"/>
</dbReference>
<evidence type="ECO:0000256" key="5">
    <source>
        <dbReference type="ARBA" id="ARBA00023242"/>
    </source>
</evidence>
<accession>A0A1Q3AWM2</accession>
<dbReference type="EMBL" id="BDDD01000136">
    <property type="protein sequence ID" value="GAV60151.1"/>
    <property type="molecule type" value="Genomic_DNA"/>
</dbReference>
<dbReference type="InterPro" id="IPR036638">
    <property type="entry name" value="HLH_DNA-bd_sf"/>
</dbReference>
<dbReference type="InterPro" id="IPR011598">
    <property type="entry name" value="bHLH_dom"/>
</dbReference>
<dbReference type="SUPFAM" id="SSF47459">
    <property type="entry name" value="HLH, helix-loop-helix DNA-binding domain"/>
    <property type="match status" value="1"/>
</dbReference>
<keyword evidence="2" id="KW-0805">Transcription regulation</keyword>
<comment type="caution">
    <text evidence="7">The sequence shown here is derived from an EMBL/GenBank/DDBJ whole genome shotgun (WGS) entry which is preliminary data.</text>
</comment>
<dbReference type="InParanoid" id="A0A1Q3AWM2"/>
<dbReference type="STRING" id="3775.A0A1Q3AWM2"/>
<dbReference type="Pfam" id="PF00010">
    <property type="entry name" value="HLH"/>
    <property type="match status" value="1"/>
</dbReference>